<reference evidence="1" key="1">
    <citation type="submission" date="2023-07" db="EMBL/GenBank/DDBJ databases">
        <authorList>
            <consortium name="AG Swart"/>
            <person name="Singh M."/>
            <person name="Singh A."/>
            <person name="Seah K."/>
            <person name="Emmerich C."/>
        </authorList>
    </citation>
    <scope>NUCLEOTIDE SEQUENCE</scope>
    <source>
        <strain evidence="1">DP1</strain>
    </source>
</reference>
<keyword evidence="2" id="KW-1185">Reference proteome</keyword>
<evidence type="ECO:0000313" key="1">
    <source>
        <dbReference type="EMBL" id="CAI2377904.1"/>
    </source>
</evidence>
<sequence>MTPIEFFTFSKPLQLNCSSFSNCFFLTFLTQKCNEEAVIFLSVLSEVWMVDTEAFSSRMYSGNFFVKIE</sequence>
<gene>
    <name evidence="1" type="ORF">ECRASSUSDP1_LOCUS19295</name>
</gene>
<proteinExistence type="predicted"/>
<name>A0AAD1XSD5_EUPCR</name>
<dbReference type="AlphaFoldDB" id="A0AAD1XSD5"/>
<protein>
    <submittedName>
        <fullName evidence="1">Uncharacterized protein</fullName>
    </submittedName>
</protein>
<accession>A0AAD1XSD5</accession>
<dbReference type="EMBL" id="CAMPGE010019581">
    <property type="protein sequence ID" value="CAI2377904.1"/>
    <property type="molecule type" value="Genomic_DNA"/>
</dbReference>
<evidence type="ECO:0000313" key="2">
    <source>
        <dbReference type="Proteomes" id="UP001295684"/>
    </source>
</evidence>
<dbReference type="Proteomes" id="UP001295684">
    <property type="component" value="Unassembled WGS sequence"/>
</dbReference>
<organism evidence="1 2">
    <name type="scientific">Euplotes crassus</name>
    <dbReference type="NCBI Taxonomy" id="5936"/>
    <lineage>
        <taxon>Eukaryota</taxon>
        <taxon>Sar</taxon>
        <taxon>Alveolata</taxon>
        <taxon>Ciliophora</taxon>
        <taxon>Intramacronucleata</taxon>
        <taxon>Spirotrichea</taxon>
        <taxon>Hypotrichia</taxon>
        <taxon>Euplotida</taxon>
        <taxon>Euplotidae</taxon>
        <taxon>Moneuplotes</taxon>
    </lineage>
</organism>
<comment type="caution">
    <text evidence="1">The sequence shown here is derived from an EMBL/GenBank/DDBJ whole genome shotgun (WGS) entry which is preliminary data.</text>
</comment>